<feature type="binding site" evidence="12 15">
    <location>
        <position position="204"/>
    </location>
    <ligand>
        <name>pyruvate</name>
        <dbReference type="ChEBI" id="CHEBI:15361"/>
    </ligand>
</feature>
<dbReference type="CDD" id="cd00950">
    <property type="entry name" value="DHDPS"/>
    <property type="match status" value="1"/>
</dbReference>
<evidence type="ECO:0000256" key="1">
    <source>
        <dbReference type="ARBA" id="ARBA00003294"/>
    </source>
</evidence>
<dbReference type="SMART" id="SM01130">
    <property type="entry name" value="DHDPS"/>
    <property type="match status" value="1"/>
</dbReference>
<feature type="site" description="Part of a proton relay during catalysis" evidence="12">
    <location>
        <position position="46"/>
    </location>
</feature>
<dbReference type="NCBIfam" id="TIGR00674">
    <property type="entry name" value="dapA"/>
    <property type="match status" value="1"/>
</dbReference>
<dbReference type="PRINTS" id="PR00146">
    <property type="entry name" value="DHPICSNTHASE"/>
</dbReference>
<evidence type="ECO:0000313" key="16">
    <source>
        <dbReference type="EMBL" id="BDG59427.1"/>
    </source>
</evidence>
<keyword evidence="8 12" id="KW-0457">Lysine biosynthesis</keyword>
<keyword evidence="10 12" id="KW-0704">Schiff base</keyword>
<keyword evidence="5 12" id="KW-0963">Cytoplasm</keyword>
<evidence type="ECO:0000256" key="14">
    <source>
        <dbReference type="PIRSR" id="PIRSR001365-1"/>
    </source>
</evidence>
<reference evidence="16" key="1">
    <citation type="submission" date="2022-03" db="EMBL/GenBank/DDBJ databases">
        <title>Complete genome sequence of Caldinitratiruptor microaerophilus.</title>
        <authorList>
            <person name="Mukaiyama R."/>
            <person name="Nishiyama T."/>
            <person name="Ueda K."/>
        </authorList>
    </citation>
    <scope>NUCLEOTIDE SEQUENCE</scope>
    <source>
        <strain evidence="16">JCM 16183</strain>
    </source>
</reference>
<dbReference type="GO" id="GO:0008840">
    <property type="term" value="F:4-hydroxy-tetrahydrodipicolinate synthase activity"/>
    <property type="evidence" value="ECO:0007669"/>
    <property type="project" value="UniProtKB-UniRule"/>
</dbReference>
<organism evidence="16 17">
    <name type="scientific">Caldinitratiruptor microaerophilus</name>
    <dbReference type="NCBI Taxonomy" id="671077"/>
    <lineage>
        <taxon>Bacteria</taxon>
        <taxon>Bacillati</taxon>
        <taxon>Bacillota</taxon>
        <taxon>Clostridia</taxon>
        <taxon>Eubacteriales</taxon>
        <taxon>Symbiobacteriaceae</taxon>
        <taxon>Caldinitratiruptor</taxon>
    </lineage>
</organism>
<keyword evidence="9 12" id="KW-0456">Lyase</keyword>
<feature type="site" description="Part of a proton relay during catalysis" evidence="12">
    <location>
        <position position="109"/>
    </location>
</feature>
<comment type="catalytic activity">
    <reaction evidence="11 12">
        <text>L-aspartate 4-semialdehyde + pyruvate = (2S,4S)-4-hydroxy-2,3,4,5-tetrahydrodipicolinate + H2O + H(+)</text>
        <dbReference type="Rhea" id="RHEA:34171"/>
        <dbReference type="ChEBI" id="CHEBI:15361"/>
        <dbReference type="ChEBI" id="CHEBI:15377"/>
        <dbReference type="ChEBI" id="CHEBI:15378"/>
        <dbReference type="ChEBI" id="CHEBI:67139"/>
        <dbReference type="ChEBI" id="CHEBI:537519"/>
        <dbReference type="EC" id="4.3.3.7"/>
    </reaction>
</comment>
<dbReference type="HAMAP" id="MF_00418">
    <property type="entry name" value="DapA"/>
    <property type="match status" value="1"/>
</dbReference>
<dbReference type="InterPro" id="IPR002220">
    <property type="entry name" value="DapA-like"/>
</dbReference>
<keyword evidence="7 12" id="KW-0220">Diaminopimelate biosynthesis</keyword>
<comment type="pathway">
    <text evidence="2 12">Amino-acid biosynthesis; L-lysine biosynthesis via DAP pathway; (S)-tetrahydrodipicolinate from L-aspartate: step 3/4.</text>
</comment>
<dbReference type="GO" id="GO:0005829">
    <property type="term" value="C:cytosol"/>
    <property type="evidence" value="ECO:0007669"/>
    <property type="project" value="TreeGrafter"/>
</dbReference>
<sequence>MPPFGRLVTAMVTPMQADGSVDYERAALLARRLADEGSDAIVVAGTTGESPTLSRDEKLRLFETVARAVGARVKVLAGTGSYNTAESVQLSRQAEGTGVHGLLLVTPYYNKPPQEGLFRHFGAIAEATRLPIMLYNVPSRTSVNLLPATVARLVRAFPNIVALKECVPEQAGAVLREAPEGFAVYSGDDAATLPIMAQGGVGVVSVASHVVGPRMREMIDAYVAGDVARAARIHQELLPVFKALFATTNPILVKAALEMVGFPVGGLRLPLVEATEKERELLREALAGAGVLVSGS</sequence>
<evidence type="ECO:0000313" key="17">
    <source>
        <dbReference type="Proteomes" id="UP001163687"/>
    </source>
</evidence>
<feature type="active site" description="Schiff-base intermediate with substrate" evidence="12 14">
    <location>
        <position position="164"/>
    </location>
</feature>
<comment type="subcellular location">
    <subcellularLocation>
        <location evidence="12">Cytoplasm</location>
    </subcellularLocation>
</comment>
<dbReference type="KEGG" id="cmic:caldi_05170"/>
<name>A0AA35CKX8_9FIRM</name>
<evidence type="ECO:0000256" key="12">
    <source>
        <dbReference type="HAMAP-Rule" id="MF_00418"/>
    </source>
</evidence>
<evidence type="ECO:0000256" key="11">
    <source>
        <dbReference type="ARBA" id="ARBA00047836"/>
    </source>
</evidence>
<dbReference type="InterPro" id="IPR020624">
    <property type="entry name" value="Schiff_base-form_aldolases_CS"/>
</dbReference>
<feature type="binding site" evidence="12 15">
    <location>
        <position position="47"/>
    </location>
    <ligand>
        <name>pyruvate</name>
        <dbReference type="ChEBI" id="CHEBI:15361"/>
    </ligand>
</feature>
<keyword evidence="6 12" id="KW-0028">Amino-acid biosynthesis</keyword>
<evidence type="ECO:0000256" key="3">
    <source>
        <dbReference type="ARBA" id="ARBA00007592"/>
    </source>
</evidence>
<evidence type="ECO:0000256" key="15">
    <source>
        <dbReference type="PIRSR" id="PIRSR001365-2"/>
    </source>
</evidence>
<comment type="similarity">
    <text evidence="3 12 13">Belongs to the DapA family.</text>
</comment>
<evidence type="ECO:0000256" key="2">
    <source>
        <dbReference type="ARBA" id="ARBA00005120"/>
    </source>
</evidence>
<dbReference type="AlphaFoldDB" id="A0AA35CKX8"/>
<dbReference type="Pfam" id="PF00701">
    <property type="entry name" value="DHDPS"/>
    <property type="match status" value="1"/>
</dbReference>
<evidence type="ECO:0000256" key="10">
    <source>
        <dbReference type="ARBA" id="ARBA00023270"/>
    </source>
</evidence>
<dbReference type="InterPro" id="IPR020625">
    <property type="entry name" value="Schiff_base-form_aldolases_AS"/>
</dbReference>
<proteinExistence type="inferred from homology"/>
<keyword evidence="17" id="KW-1185">Reference proteome</keyword>
<dbReference type="PROSITE" id="PS00665">
    <property type="entry name" value="DHDPS_1"/>
    <property type="match status" value="1"/>
</dbReference>
<evidence type="ECO:0000256" key="9">
    <source>
        <dbReference type="ARBA" id="ARBA00023239"/>
    </source>
</evidence>
<dbReference type="EMBL" id="AP025628">
    <property type="protein sequence ID" value="BDG59427.1"/>
    <property type="molecule type" value="Genomic_DNA"/>
</dbReference>
<evidence type="ECO:0000256" key="4">
    <source>
        <dbReference type="ARBA" id="ARBA00012086"/>
    </source>
</evidence>
<evidence type="ECO:0000256" key="13">
    <source>
        <dbReference type="PIRNR" id="PIRNR001365"/>
    </source>
</evidence>
<dbReference type="GO" id="GO:0019877">
    <property type="term" value="P:diaminopimelate biosynthetic process"/>
    <property type="evidence" value="ECO:0007669"/>
    <property type="project" value="UniProtKB-UniRule"/>
</dbReference>
<dbReference type="Gene3D" id="3.20.20.70">
    <property type="entry name" value="Aldolase class I"/>
    <property type="match status" value="1"/>
</dbReference>
<dbReference type="SUPFAM" id="SSF51569">
    <property type="entry name" value="Aldolase"/>
    <property type="match status" value="1"/>
</dbReference>
<comment type="caution">
    <text evidence="12">Was originally thought to be a dihydrodipicolinate synthase (DHDPS), catalyzing the condensation of (S)-aspartate-beta-semialdehyde [(S)-ASA] and pyruvate to dihydrodipicolinate (DHDP). However, it was shown in E.coli that the product of the enzymatic reaction is not dihydrodipicolinate but in fact (4S)-4-hydroxy-2,3,4,5-tetrahydro-(2S)-dipicolinic acid (HTPA), and that the consecutive dehydration reaction leading to DHDP is not spontaneous but catalyzed by DapB.</text>
</comment>
<comment type="function">
    <text evidence="1 12">Catalyzes the condensation of (S)-aspartate-beta-semialdehyde [(S)-ASA] and pyruvate to 4-hydroxy-tetrahydrodipicolinate (HTPA).</text>
</comment>
<protein>
    <recommendedName>
        <fullName evidence="4 12">4-hydroxy-tetrahydrodipicolinate synthase</fullName>
        <shortName evidence="12">HTPA synthase</shortName>
        <ecNumber evidence="4 12">4.3.3.7</ecNumber>
    </recommendedName>
</protein>
<dbReference type="PANTHER" id="PTHR12128:SF66">
    <property type="entry name" value="4-HYDROXY-2-OXOGLUTARATE ALDOLASE, MITOCHONDRIAL"/>
    <property type="match status" value="1"/>
</dbReference>
<evidence type="ECO:0000256" key="8">
    <source>
        <dbReference type="ARBA" id="ARBA00023154"/>
    </source>
</evidence>
<dbReference type="RefSeq" id="WP_264843557.1">
    <property type="nucleotide sequence ID" value="NZ_AP025628.1"/>
</dbReference>
<dbReference type="InterPro" id="IPR005263">
    <property type="entry name" value="DapA"/>
</dbReference>
<dbReference type="EC" id="4.3.3.7" evidence="4 12"/>
<comment type="subunit">
    <text evidence="12">Homotetramer; dimer of dimers.</text>
</comment>
<evidence type="ECO:0000256" key="6">
    <source>
        <dbReference type="ARBA" id="ARBA00022605"/>
    </source>
</evidence>
<evidence type="ECO:0000256" key="7">
    <source>
        <dbReference type="ARBA" id="ARBA00022915"/>
    </source>
</evidence>
<dbReference type="PROSITE" id="PS00666">
    <property type="entry name" value="DHDPS_2"/>
    <property type="match status" value="1"/>
</dbReference>
<dbReference type="InterPro" id="IPR013785">
    <property type="entry name" value="Aldolase_TIM"/>
</dbReference>
<accession>A0AA35CKX8</accession>
<evidence type="ECO:0000256" key="5">
    <source>
        <dbReference type="ARBA" id="ARBA00022490"/>
    </source>
</evidence>
<gene>
    <name evidence="12 16" type="primary">dapA</name>
    <name evidence="16" type="ORF">caldi_05170</name>
</gene>
<dbReference type="PIRSF" id="PIRSF001365">
    <property type="entry name" value="DHDPS"/>
    <property type="match status" value="1"/>
</dbReference>
<dbReference type="Proteomes" id="UP001163687">
    <property type="component" value="Chromosome"/>
</dbReference>
<feature type="active site" description="Proton donor/acceptor" evidence="12 14">
    <location>
        <position position="135"/>
    </location>
</feature>
<dbReference type="PANTHER" id="PTHR12128">
    <property type="entry name" value="DIHYDRODIPICOLINATE SYNTHASE"/>
    <property type="match status" value="1"/>
</dbReference>
<dbReference type="GO" id="GO:0009089">
    <property type="term" value="P:lysine biosynthetic process via diaminopimelate"/>
    <property type="evidence" value="ECO:0007669"/>
    <property type="project" value="UniProtKB-UniRule"/>
</dbReference>